<protein>
    <submittedName>
        <fullName evidence="2">ImmA/IrrE family metallo-endopeptidase</fullName>
    </submittedName>
</protein>
<dbReference type="InterPro" id="IPR010359">
    <property type="entry name" value="IrrE_HExxH"/>
</dbReference>
<comment type="caution">
    <text evidence="2">The sequence shown here is derived from an EMBL/GenBank/DDBJ whole genome shotgun (WGS) entry which is preliminary data.</text>
</comment>
<dbReference type="Pfam" id="PF06114">
    <property type="entry name" value="Peptidase_M78"/>
    <property type="match status" value="1"/>
</dbReference>
<evidence type="ECO:0000313" key="2">
    <source>
        <dbReference type="EMBL" id="HGT38904.1"/>
    </source>
</evidence>
<evidence type="ECO:0000259" key="1">
    <source>
        <dbReference type="Pfam" id="PF06114"/>
    </source>
</evidence>
<reference evidence="2" key="1">
    <citation type="journal article" date="2020" name="mSystems">
        <title>Genome- and Community-Level Interaction Insights into Carbon Utilization and Element Cycling Functions of Hydrothermarchaeota in Hydrothermal Sediment.</title>
        <authorList>
            <person name="Zhou Z."/>
            <person name="Liu Y."/>
            <person name="Xu W."/>
            <person name="Pan J."/>
            <person name="Luo Z.H."/>
            <person name="Li M."/>
        </authorList>
    </citation>
    <scope>NUCLEOTIDE SEQUENCE [LARGE SCALE GENOMIC DNA]</scope>
    <source>
        <strain evidence="2">SpSt-508</strain>
    </source>
</reference>
<gene>
    <name evidence="2" type="ORF">ENS64_06525</name>
</gene>
<dbReference type="EMBL" id="DSVQ01000012">
    <property type="protein sequence ID" value="HGT38904.1"/>
    <property type="molecule type" value="Genomic_DNA"/>
</dbReference>
<proteinExistence type="predicted"/>
<sequence length="238" mass="27035">MWADDWTAACDDLVRELLAEAGLTAPPVDAVALARHFDWPVVWDAGLLERGRLHRLAGRPALFIRPEDRPERVHWAVAHEVGEAQLWRVCDRLGCDPDDLAPRQRETLACQFAQRLLLPTSWFHAARNECGDDLLGLKQRFCTASHELIAWRWLDLPQPQIVSIFDGASLARRRCNFALRPPPLSAKEIACVETARRLQRTARRASTTAWAIHEPAWKREIVRTIVHTAEQQDHSASA</sequence>
<accession>A0A7C4QND1</accession>
<name>A0A7C4QND1_9PLAN</name>
<feature type="domain" description="IrrE N-terminal-like" evidence="1">
    <location>
        <begin position="51"/>
        <end position="141"/>
    </location>
</feature>
<dbReference type="AlphaFoldDB" id="A0A7C4QND1"/>
<organism evidence="2">
    <name type="scientific">Schlesneria paludicola</name>
    <dbReference type="NCBI Taxonomy" id="360056"/>
    <lineage>
        <taxon>Bacteria</taxon>
        <taxon>Pseudomonadati</taxon>
        <taxon>Planctomycetota</taxon>
        <taxon>Planctomycetia</taxon>
        <taxon>Planctomycetales</taxon>
        <taxon>Planctomycetaceae</taxon>
        <taxon>Schlesneria</taxon>
    </lineage>
</organism>